<feature type="compositionally biased region" description="Basic and acidic residues" evidence="1">
    <location>
        <begin position="100"/>
        <end position="109"/>
    </location>
</feature>
<reference evidence="4" key="1">
    <citation type="journal article" date="2016" name="Genome Announc.">
        <title>Draft genome sequences of fungus Aspergillus calidoustus.</title>
        <authorList>
            <person name="Horn F."/>
            <person name="Linde J."/>
            <person name="Mattern D.J."/>
            <person name="Walther G."/>
            <person name="Guthke R."/>
            <person name="Scherlach K."/>
            <person name="Martin K."/>
            <person name="Brakhage A.A."/>
            <person name="Petzke L."/>
            <person name="Valiante V."/>
        </authorList>
    </citation>
    <scope>NUCLEOTIDE SEQUENCE [LARGE SCALE GENOMIC DNA]</scope>
    <source>
        <strain evidence="4">SF006504</strain>
    </source>
</reference>
<evidence type="ECO:0000313" key="3">
    <source>
        <dbReference type="EMBL" id="CEL02054.1"/>
    </source>
</evidence>
<organism evidence="3 4">
    <name type="scientific">Aspergillus calidoustus</name>
    <dbReference type="NCBI Taxonomy" id="454130"/>
    <lineage>
        <taxon>Eukaryota</taxon>
        <taxon>Fungi</taxon>
        <taxon>Dikarya</taxon>
        <taxon>Ascomycota</taxon>
        <taxon>Pezizomycotina</taxon>
        <taxon>Eurotiomycetes</taxon>
        <taxon>Eurotiomycetidae</taxon>
        <taxon>Eurotiales</taxon>
        <taxon>Aspergillaceae</taxon>
        <taxon>Aspergillus</taxon>
        <taxon>Aspergillus subgen. Nidulantes</taxon>
    </lineage>
</organism>
<accession>A0A0U5FS53</accession>
<gene>
    <name evidence="3" type="ORF">ASPCAL01629</name>
</gene>
<evidence type="ECO:0000313" key="4">
    <source>
        <dbReference type="Proteomes" id="UP000054771"/>
    </source>
</evidence>
<keyword evidence="2" id="KW-0732">Signal</keyword>
<keyword evidence="4" id="KW-1185">Reference proteome</keyword>
<evidence type="ECO:0000256" key="1">
    <source>
        <dbReference type="SAM" id="MobiDB-lite"/>
    </source>
</evidence>
<protein>
    <submittedName>
        <fullName evidence="3">Uncharacterized protein</fullName>
    </submittedName>
</protein>
<feature type="signal peptide" evidence="2">
    <location>
        <begin position="1"/>
        <end position="20"/>
    </location>
</feature>
<feature type="compositionally biased region" description="Polar residues" evidence="1">
    <location>
        <begin position="112"/>
        <end position="122"/>
    </location>
</feature>
<feature type="region of interest" description="Disordered" evidence="1">
    <location>
        <begin position="100"/>
        <end position="190"/>
    </location>
</feature>
<feature type="compositionally biased region" description="Low complexity" evidence="1">
    <location>
        <begin position="123"/>
        <end position="145"/>
    </location>
</feature>
<sequence length="190" mass="21847">MHLPPAGLWFLTPALGLGMALPMEDALAPSMGIEMPIEMNEQMENKIHIHHVEYMHDEIPERAMQTGPAFNIDMAPGIEMDDKHKMGEQMHSYHEHDYYAQKEKRHDDNPTDEPTLTKSPIPTTTRETATDTYTDTETTTTTSDDNQPTKPPGHYDEYGKYGDYGKYGHYGDYDDATRRETDLPRQSWRE</sequence>
<proteinExistence type="predicted"/>
<evidence type="ECO:0000256" key="2">
    <source>
        <dbReference type="SAM" id="SignalP"/>
    </source>
</evidence>
<dbReference type="OrthoDB" id="10519182at2759"/>
<dbReference type="AlphaFoldDB" id="A0A0U5FS53"/>
<dbReference type="Proteomes" id="UP000054771">
    <property type="component" value="Unassembled WGS sequence"/>
</dbReference>
<feature type="compositionally biased region" description="Basic and acidic residues" evidence="1">
    <location>
        <begin position="169"/>
        <end position="190"/>
    </location>
</feature>
<name>A0A0U5FS53_ASPCI</name>
<dbReference type="EMBL" id="CDMC01000001">
    <property type="protein sequence ID" value="CEL02054.1"/>
    <property type="molecule type" value="Genomic_DNA"/>
</dbReference>
<feature type="chain" id="PRO_5006857242" evidence="2">
    <location>
        <begin position="21"/>
        <end position="190"/>
    </location>
</feature>